<name>A0A6A3G9A8_9STRA</name>
<gene>
    <name evidence="1" type="ORF">PF011_g32508</name>
</gene>
<evidence type="ECO:0000313" key="2">
    <source>
        <dbReference type="Proteomes" id="UP000460718"/>
    </source>
</evidence>
<reference evidence="1 2" key="1">
    <citation type="submission" date="2018-09" db="EMBL/GenBank/DDBJ databases">
        <title>Genomic investigation of the strawberry pathogen Phytophthora fragariae indicates pathogenicity is determined by transcriptional variation in three key races.</title>
        <authorList>
            <person name="Adams T.M."/>
            <person name="Armitage A.D."/>
            <person name="Sobczyk M.K."/>
            <person name="Bates H.J."/>
            <person name="Dunwell J.M."/>
            <person name="Nellist C.F."/>
            <person name="Harrison R.J."/>
        </authorList>
    </citation>
    <scope>NUCLEOTIDE SEQUENCE [LARGE SCALE GENOMIC DNA]</scope>
    <source>
        <strain evidence="1 2">SCRP245</strain>
    </source>
</reference>
<dbReference type="AlphaFoldDB" id="A0A6A3G9A8"/>
<accession>A0A6A3G9A8</accession>
<dbReference type="EMBL" id="QXFW01010208">
    <property type="protein sequence ID" value="KAE8953097.1"/>
    <property type="molecule type" value="Genomic_DNA"/>
</dbReference>
<organism evidence="1 2">
    <name type="scientific">Phytophthora fragariae</name>
    <dbReference type="NCBI Taxonomy" id="53985"/>
    <lineage>
        <taxon>Eukaryota</taxon>
        <taxon>Sar</taxon>
        <taxon>Stramenopiles</taxon>
        <taxon>Oomycota</taxon>
        <taxon>Peronosporomycetes</taxon>
        <taxon>Peronosporales</taxon>
        <taxon>Peronosporaceae</taxon>
        <taxon>Phytophthora</taxon>
    </lineage>
</organism>
<protein>
    <submittedName>
        <fullName evidence="1">Uncharacterized protein</fullName>
    </submittedName>
</protein>
<evidence type="ECO:0000313" key="1">
    <source>
        <dbReference type="EMBL" id="KAE8953097.1"/>
    </source>
</evidence>
<comment type="caution">
    <text evidence="1">The sequence shown here is derived from an EMBL/GenBank/DDBJ whole genome shotgun (WGS) entry which is preliminary data.</text>
</comment>
<sequence length="88" mass="9679">MPASGAEPHLMLAPTLTTVHDGKVVVPIMNLVGRTSKLPSREKLGTWTPTNEDMTIVEVTGEFDQARVKQWLETQLHDENAPLSNEGD</sequence>
<proteinExistence type="predicted"/>
<dbReference type="Proteomes" id="UP000460718">
    <property type="component" value="Unassembled WGS sequence"/>
</dbReference>